<evidence type="ECO:0000313" key="15">
    <source>
        <dbReference type="EMBL" id="KAK4185294.1"/>
    </source>
</evidence>
<dbReference type="PANTHER" id="PTHR19306">
    <property type="entry name" value="STRUCTURAL MAINTENANCE OF CHROMOSOMES 5,6 SMC5, SMC6"/>
    <property type="match status" value="1"/>
</dbReference>
<feature type="compositionally biased region" description="Basic and acidic residues" evidence="13">
    <location>
        <begin position="21"/>
        <end position="41"/>
    </location>
</feature>
<evidence type="ECO:0000256" key="5">
    <source>
        <dbReference type="ARBA" id="ARBA00022741"/>
    </source>
</evidence>
<evidence type="ECO:0000256" key="10">
    <source>
        <dbReference type="ARBA" id="ARBA00023204"/>
    </source>
</evidence>
<evidence type="ECO:0000256" key="11">
    <source>
        <dbReference type="ARBA" id="ARBA00023242"/>
    </source>
</evidence>
<keyword evidence="7" id="KW-0067">ATP-binding</keyword>
<dbReference type="GO" id="GO:0030915">
    <property type="term" value="C:Smc5-Smc6 complex"/>
    <property type="evidence" value="ECO:0007669"/>
    <property type="project" value="TreeGrafter"/>
</dbReference>
<evidence type="ECO:0000256" key="7">
    <source>
        <dbReference type="ARBA" id="ARBA00022840"/>
    </source>
</evidence>
<feature type="region of interest" description="Disordered" evidence="13">
    <location>
        <begin position="1"/>
        <end position="72"/>
    </location>
</feature>
<proteinExistence type="inferred from homology"/>
<evidence type="ECO:0000256" key="4">
    <source>
        <dbReference type="ARBA" id="ARBA00022454"/>
    </source>
</evidence>
<keyword evidence="6" id="KW-0227">DNA damage</keyword>
<dbReference type="Proteomes" id="UP001302126">
    <property type="component" value="Unassembled WGS sequence"/>
</dbReference>
<keyword evidence="4" id="KW-0158">Chromosome</keyword>
<evidence type="ECO:0000259" key="14">
    <source>
        <dbReference type="Pfam" id="PF02463"/>
    </source>
</evidence>
<dbReference type="InterPro" id="IPR003395">
    <property type="entry name" value="RecF/RecN/SMC_N"/>
</dbReference>
<dbReference type="GO" id="GO:0005634">
    <property type="term" value="C:nucleus"/>
    <property type="evidence" value="ECO:0007669"/>
    <property type="project" value="UniProtKB-SubCell"/>
</dbReference>
<comment type="caution">
    <text evidence="15">The sequence shown here is derived from an EMBL/GenBank/DDBJ whole genome shotgun (WGS) entry which is preliminary data.</text>
</comment>
<comment type="subcellular location">
    <subcellularLocation>
        <location evidence="2">Chromosome</location>
    </subcellularLocation>
    <subcellularLocation>
        <location evidence="1">Nucleus</location>
    </subcellularLocation>
</comment>
<evidence type="ECO:0000256" key="3">
    <source>
        <dbReference type="ARBA" id="ARBA00006793"/>
    </source>
</evidence>
<dbReference type="GO" id="GO:0003697">
    <property type="term" value="F:single-stranded DNA binding"/>
    <property type="evidence" value="ECO:0007669"/>
    <property type="project" value="TreeGrafter"/>
</dbReference>
<dbReference type="GO" id="GO:0003684">
    <property type="term" value="F:damaged DNA binding"/>
    <property type="evidence" value="ECO:0007669"/>
    <property type="project" value="TreeGrafter"/>
</dbReference>
<evidence type="ECO:0000256" key="12">
    <source>
        <dbReference type="SAM" id="Coils"/>
    </source>
</evidence>
<reference evidence="15" key="2">
    <citation type="submission" date="2023-05" db="EMBL/GenBank/DDBJ databases">
        <authorList>
            <consortium name="Lawrence Berkeley National Laboratory"/>
            <person name="Steindorff A."/>
            <person name="Hensen N."/>
            <person name="Bonometti L."/>
            <person name="Westerberg I."/>
            <person name="Brannstrom I.O."/>
            <person name="Guillou S."/>
            <person name="Cros-Aarteil S."/>
            <person name="Calhoun S."/>
            <person name="Haridas S."/>
            <person name="Kuo A."/>
            <person name="Mondo S."/>
            <person name="Pangilinan J."/>
            <person name="Riley R."/>
            <person name="Labutti K."/>
            <person name="Andreopoulos B."/>
            <person name="Lipzen A."/>
            <person name="Chen C."/>
            <person name="Yanf M."/>
            <person name="Daum C."/>
            <person name="Ng V."/>
            <person name="Clum A."/>
            <person name="Ohm R."/>
            <person name="Martin F."/>
            <person name="Silar P."/>
            <person name="Natvig D."/>
            <person name="Lalanne C."/>
            <person name="Gautier V."/>
            <person name="Ament-Velasquez S.L."/>
            <person name="Kruys A."/>
            <person name="Hutchinson M.I."/>
            <person name="Powell A.J."/>
            <person name="Barry K."/>
            <person name="Miller A.N."/>
            <person name="Grigoriev I.V."/>
            <person name="Debuchy R."/>
            <person name="Gladieux P."/>
            <person name="Thoren M.H."/>
            <person name="Johannesson H."/>
        </authorList>
    </citation>
    <scope>NUCLEOTIDE SEQUENCE</scope>
    <source>
        <strain evidence="15">PSN309</strain>
    </source>
</reference>
<protein>
    <recommendedName>
        <fullName evidence="14">RecF/RecN/SMC N-terminal domain-containing protein</fullName>
    </recommendedName>
</protein>
<feature type="compositionally biased region" description="Polar residues" evidence="13">
    <location>
        <begin position="1"/>
        <end position="11"/>
    </location>
</feature>
<dbReference type="SUPFAM" id="SSF52540">
    <property type="entry name" value="P-loop containing nucleoside triphosphate hydrolases"/>
    <property type="match status" value="1"/>
</dbReference>
<accession>A0AAN6WNU6</accession>
<gene>
    <name evidence="15" type="ORF">QBC35DRAFT_389855</name>
</gene>
<evidence type="ECO:0000256" key="8">
    <source>
        <dbReference type="ARBA" id="ARBA00023054"/>
    </source>
</evidence>
<dbReference type="PANTHER" id="PTHR19306:SF6">
    <property type="entry name" value="STRUCTURAL MAINTENANCE OF CHROMOSOMES PROTEIN 6"/>
    <property type="match status" value="1"/>
</dbReference>
<dbReference type="AlphaFoldDB" id="A0AAN6WNU6"/>
<keyword evidence="10" id="KW-0234">DNA repair</keyword>
<dbReference type="Gene3D" id="3.40.50.300">
    <property type="entry name" value="P-loop containing nucleotide triphosphate hydrolases"/>
    <property type="match status" value="2"/>
</dbReference>
<keyword evidence="16" id="KW-1185">Reference proteome</keyword>
<evidence type="ECO:0000256" key="6">
    <source>
        <dbReference type="ARBA" id="ARBA00022763"/>
    </source>
</evidence>
<keyword evidence="9" id="KW-0233">DNA recombination</keyword>
<dbReference type="GO" id="GO:0005524">
    <property type="term" value="F:ATP binding"/>
    <property type="evidence" value="ECO:0007669"/>
    <property type="project" value="UniProtKB-KW"/>
</dbReference>
<feature type="domain" description="RecF/RecN/SMC N-terminal" evidence="14">
    <location>
        <begin position="117"/>
        <end position="1134"/>
    </location>
</feature>
<keyword evidence="8 12" id="KW-0175">Coiled coil</keyword>
<dbReference type="EMBL" id="MU864455">
    <property type="protein sequence ID" value="KAK4185294.1"/>
    <property type="molecule type" value="Genomic_DNA"/>
</dbReference>
<organism evidence="15 16">
    <name type="scientific">Podospora australis</name>
    <dbReference type="NCBI Taxonomy" id="1536484"/>
    <lineage>
        <taxon>Eukaryota</taxon>
        <taxon>Fungi</taxon>
        <taxon>Dikarya</taxon>
        <taxon>Ascomycota</taxon>
        <taxon>Pezizomycotina</taxon>
        <taxon>Sordariomycetes</taxon>
        <taxon>Sordariomycetidae</taxon>
        <taxon>Sordariales</taxon>
        <taxon>Podosporaceae</taxon>
        <taxon>Podospora</taxon>
    </lineage>
</organism>
<name>A0AAN6WNU6_9PEZI</name>
<evidence type="ECO:0000256" key="2">
    <source>
        <dbReference type="ARBA" id="ARBA00004286"/>
    </source>
</evidence>
<sequence>MPSLTVNNLDGESSRKRVRHVDHGDENASERVRSDLNSESRKRVRLSADADGDFAAPDPETHTVPDSPPKTQYDLMRDNGFEHLRNESVDDQRATQRLRLPRPNLLGENVVAENGILENITCVNFMCHTRLSCDLGPLLNFIVGENGSGKSAILTAITLCLGGKASSTNRGGSLKSFVKEGQERAVLSVRIKNQGQDAYKADSYGDSIIVERHFSKSGSSGFKVKSAMGQVVSTKRQEVEDIVEYFALQVDNPLNVLSQDQARQFLNASTKSQKYKFFIEGVQLQQLDNDYRLIAENLEVQTAKIPEQEERVRHAKVESDKALRLLETMEDERTKRRKLNEARLQLVWAAAVEEERELDQRKKKLAELRVKLADAEPVVTEKTQALKAEDEKLESLQQEKEALETKESEIKDKEATTKEEYEKVTRELHNIHDEERDAHEHLKAAEEEIEVCERQVVAEQKRLEESNGGEQAIKIRELEETQTSRQEIEKQIAENRALVPQLTQKIEDSKKVLATVDLQLDQKQKEIASTEAKIQALKQKLGSPYDAYDRKLPALLRAIANETRFKDRPIGPLGTHIQLLKAQWSNVIETALGTSLDAFLVFSRPDQRILSELMQRVGMYPPPIFISNNRRPLNLDGKEPDNEYDTILRILKFDNESVRDQFILQASIEQSILIPSRTAAEKVMFDGARPRNVKACYSIHDKKRHEGLRLVCNPSPATAPVILKRGWKARIKTDSGSQITFLEETLKQMETEYQSIGLEKRRLQQAHQRLESNLVKLKKQESLLDTRLRECSATINRIEEALDAFEGVDLRLRDLKQELEKLQAKRDHHGIQYGNLAAKKKDKNAESLAARDKLKAEKARMRDYEASVRKVEDKIKRAEDLRHFALSEKNDSILTFENLGNDILAAEASCERQERRVEEAIRDAQEQTHSAERMHVPDNETMVSLGAKYKVLLEDYKKMRKKGRGLSEEQVNNLVTRTNEAYRQAVQNLETSRMINDGLRHTLSLRLDKWRKFQRYISSQSRANFIYLLSERGFRGKLLLDHERKALDLQVEPDKTEKRAAGRSTKTLSGGEKSFSSICLLLAIWEAMGSPLRCLDEFDVFMDNVNRAISTNMLITAARRSVNRQYIFITPNAIEGRNALDKDVKVIRLTDPRQRLLADH</sequence>
<evidence type="ECO:0000256" key="13">
    <source>
        <dbReference type="SAM" id="MobiDB-lite"/>
    </source>
</evidence>
<comment type="similarity">
    <text evidence="3">Belongs to the SMC family. SMC6 subfamily.</text>
</comment>
<reference evidence="15" key="1">
    <citation type="journal article" date="2023" name="Mol. Phylogenet. Evol.">
        <title>Genome-scale phylogeny and comparative genomics of the fungal order Sordariales.</title>
        <authorList>
            <person name="Hensen N."/>
            <person name="Bonometti L."/>
            <person name="Westerberg I."/>
            <person name="Brannstrom I.O."/>
            <person name="Guillou S."/>
            <person name="Cros-Aarteil S."/>
            <person name="Calhoun S."/>
            <person name="Haridas S."/>
            <person name="Kuo A."/>
            <person name="Mondo S."/>
            <person name="Pangilinan J."/>
            <person name="Riley R."/>
            <person name="LaButti K."/>
            <person name="Andreopoulos B."/>
            <person name="Lipzen A."/>
            <person name="Chen C."/>
            <person name="Yan M."/>
            <person name="Daum C."/>
            <person name="Ng V."/>
            <person name="Clum A."/>
            <person name="Steindorff A."/>
            <person name="Ohm R.A."/>
            <person name="Martin F."/>
            <person name="Silar P."/>
            <person name="Natvig D.O."/>
            <person name="Lalanne C."/>
            <person name="Gautier V."/>
            <person name="Ament-Velasquez S.L."/>
            <person name="Kruys A."/>
            <person name="Hutchinson M.I."/>
            <person name="Powell A.J."/>
            <person name="Barry K."/>
            <person name="Miller A.N."/>
            <person name="Grigoriev I.V."/>
            <person name="Debuchy R."/>
            <person name="Gladieux P."/>
            <person name="Hiltunen Thoren M."/>
            <person name="Johannesson H."/>
        </authorList>
    </citation>
    <scope>NUCLEOTIDE SEQUENCE</scope>
    <source>
        <strain evidence="15">PSN309</strain>
    </source>
</reference>
<dbReference type="Pfam" id="PF02463">
    <property type="entry name" value="SMC_N"/>
    <property type="match status" value="1"/>
</dbReference>
<evidence type="ECO:0000313" key="16">
    <source>
        <dbReference type="Proteomes" id="UP001302126"/>
    </source>
</evidence>
<dbReference type="InterPro" id="IPR027417">
    <property type="entry name" value="P-loop_NTPase"/>
</dbReference>
<feature type="coiled-coil region" evidence="12">
    <location>
        <begin position="739"/>
        <end position="930"/>
    </location>
</feature>
<keyword evidence="11" id="KW-0539">Nucleus</keyword>
<evidence type="ECO:0000256" key="9">
    <source>
        <dbReference type="ARBA" id="ARBA00023172"/>
    </source>
</evidence>
<dbReference type="GO" id="GO:0035861">
    <property type="term" value="C:site of double-strand break"/>
    <property type="evidence" value="ECO:0007669"/>
    <property type="project" value="TreeGrafter"/>
</dbReference>
<evidence type="ECO:0000256" key="1">
    <source>
        <dbReference type="ARBA" id="ARBA00004123"/>
    </source>
</evidence>
<dbReference type="GO" id="GO:0000724">
    <property type="term" value="P:double-strand break repair via homologous recombination"/>
    <property type="evidence" value="ECO:0007669"/>
    <property type="project" value="TreeGrafter"/>
</dbReference>
<feature type="coiled-coil region" evidence="12">
    <location>
        <begin position="312"/>
        <end position="540"/>
    </location>
</feature>
<keyword evidence="5" id="KW-0547">Nucleotide-binding</keyword>